<evidence type="ECO:0000256" key="7">
    <source>
        <dbReference type="SAM" id="MobiDB-lite"/>
    </source>
</evidence>
<feature type="region of interest" description="Disordered" evidence="7">
    <location>
        <begin position="2303"/>
        <end position="2326"/>
    </location>
</feature>
<dbReference type="GO" id="GO:0005737">
    <property type="term" value="C:cytoplasm"/>
    <property type="evidence" value="ECO:0007669"/>
    <property type="project" value="TreeGrafter"/>
</dbReference>
<protein>
    <recommendedName>
        <fullName evidence="12">Ankyrin</fullName>
    </recommendedName>
</protein>
<feature type="repeat" description="ANK" evidence="6">
    <location>
        <begin position="756"/>
        <end position="788"/>
    </location>
</feature>
<feature type="domain" description="Death" evidence="8">
    <location>
        <begin position="1665"/>
        <end position="1756"/>
    </location>
</feature>
<reference evidence="10" key="1">
    <citation type="submission" date="2024-06" db="EMBL/GenBank/DDBJ databases">
        <authorList>
            <person name="Liu X."/>
            <person name="Lenzi L."/>
            <person name="Haldenby T S."/>
            <person name="Uol C."/>
        </authorList>
    </citation>
    <scope>NUCLEOTIDE SEQUENCE</scope>
</reference>
<dbReference type="PROSITE" id="PS51145">
    <property type="entry name" value="ZU5"/>
    <property type="match status" value="2"/>
</dbReference>
<evidence type="ECO:0000256" key="3">
    <source>
        <dbReference type="ARBA" id="ARBA00022737"/>
    </source>
</evidence>
<dbReference type="Pfam" id="PF12796">
    <property type="entry name" value="Ank_2"/>
    <property type="match status" value="7"/>
</dbReference>
<dbReference type="GO" id="GO:0007165">
    <property type="term" value="P:signal transduction"/>
    <property type="evidence" value="ECO:0007669"/>
    <property type="project" value="InterPro"/>
</dbReference>
<feature type="repeat" description="ANK" evidence="6">
    <location>
        <begin position="656"/>
        <end position="688"/>
    </location>
</feature>
<name>A0AAV2T427_CALDB</name>
<evidence type="ECO:0000313" key="10">
    <source>
        <dbReference type="EMBL" id="CAL5130861.1"/>
    </source>
</evidence>
<dbReference type="Pfam" id="PF00023">
    <property type="entry name" value="Ank"/>
    <property type="match status" value="3"/>
</dbReference>
<gene>
    <name evidence="10" type="ORF">CDAUBV1_LOCUS3072</name>
</gene>
<organism evidence="10 11">
    <name type="scientific">Calicophoron daubneyi</name>
    <name type="common">Rumen fluke</name>
    <name type="synonym">Paramphistomum daubneyi</name>
    <dbReference type="NCBI Taxonomy" id="300641"/>
    <lineage>
        <taxon>Eukaryota</taxon>
        <taxon>Metazoa</taxon>
        <taxon>Spiralia</taxon>
        <taxon>Lophotrochozoa</taxon>
        <taxon>Platyhelminthes</taxon>
        <taxon>Trematoda</taxon>
        <taxon>Digenea</taxon>
        <taxon>Plagiorchiida</taxon>
        <taxon>Pronocephalata</taxon>
        <taxon>Paramphistomoidea</taxon>
        <taxon>Paramphistomidae</taxon>
        <taxon>Calicophoron</taxon>
    </lineage>
</organism>
<feature type="compositionally biased region" description="Basic residues" evidence="7">
    <location>
        <begin position="149"/>
        <end position="159"/>
    </location>
</feature>
<keyword evidence="5" id="KW-0963">Cytoplasm</keyword>
<evidence type="ECO:0000256" key="1">
    <source>
        <dbReference type="ARBA" id="ARBA00004245"/>
    </source>
</evidence>
<evidence type="ECO:0000259" key="8">
    <source>
        <dbReference type="PROSITE" id="PS50017"/>
    </source>
</evidence>
<dbReference type="PRINTS" id="PR01415">
    <property type="entry name" value="ANKYRIN"/>
</dbReference>
<feature type="repeat" description="ANK" evidence="6">
    <location>
        <begin position="263"/>
        <end position="295"/>
    </location>
</feature>
<feature type="repeat" description="ANK" evidence="6">
    <location>
        <begin position="491"/>
        <end position="523"/>
    </location>
</feature>
<dbReference type="SUPFAM" id="SSF47986">
    <property type="entry name" value="DEATH domain"/>
    <property type="match status" value="1"/>
</dbReference>
<evidence type="ECO:0000256" key="6">
    <source>
        <dbReference type="PROSITE-ProRule" id="PRU00023"/>
    </source>
</evidence>
<evidence type="ECO:0000313" key="11">
    <source>
        <dbReference type="Proteomes" id="UP001497525"/>
    </source>
</evidence>
<keyword evidence="3" id="KW-0677">Repeat</keyword>
<feature type="repeat" description="ANK" evidence="6">
    <location>
        <begin position="425"/>
        <end position="457"/>
    </location>
</feature>
<evidence type="ECO:0008006" key="12">
    <source>
        <dbReference type="Google" id="ProtNLM"/>
    </source>
</evidence>
<feature type="repeat" description="ANK" evidence="6">
    <location>
        <begin position="789"/>
        <end position="811"/>
    </location>
</feature>
<dbReference type="Pfam" id="PF17809">
    <property type="entry name" value="UPA_2"/>
    <property type="match status" value="1"/>
</dbReference>
<feature type="region of interest" description="Disordered" evidence="7">
    <location>
        <begin position="143"/>
        <end position="164"/>
    </location>
</feature>
<feature type="repeat" description="ANK" evidence="6">
    <location>
        <begin position="623"/>
        <end position="655"/>
    </location>
</feature>
<dbReference type="InterPro" id="IPR036770">
    <property type="entry name" value="Ankyrin_rpt-contain_sf"/>
</dbReference>
<dbReference type="FunFam" id="1.25.40.20:FF:000003">
    <property type="entry name" value="Ankyrin, isoform B"/>
    <property type="match status" value="1"/>
</dbReference>
<feature type="repeat" description="ANK" evidence="6">
    <location>
        <begin position="723"/>
        <end position="755"/>
    </location>
</feature>
<feature type="repeat" description="ANK" evidence="6">
    <location>
        <begin position="230"/>
        <end position="262"/>
    </location>
</feature>
<keyword evidence="4 6" id="KW-0040">ANK repeat</keyword>
<dbReference type="PANTHER" id="PTHR24198:SF185">
    <property type="entry name" value="ANKYRIN-3"/>
    <property type="match status" value="1"/>
</dbReference>
<dbReference type="PANTHER" id="PTHR24198">
    <property type="entry name" value="ANKYRIN REPEAT AND PROTEIN KINASE DOMAIN-CONTAINING PROTEIN"/>
    <property type="match status" value="1"/>
</dbReference>
<feature type="repeat" description="ANK" evidence="6">
    <location>
        <begin position="359"/>
        <end position="391"/>
    </location>
</feature>
<feature type="repeat" description="ANK" evidence="6">
    <location>
        <begin position="689"/>
        <end position="712"/>
    </location>
</feature>
<feature type="repeat" description="ANK" evidence="6">
    <location>
        <begin position="524"/>
        <end position="556"/>
    </location>
</feature>
<feature type="repeat" description="ANK" evidence="6">
    <location>
        <begin position="896"/>
        <end position="928"/>
    </location>
</feature>
<keyword evidence="5" id="KW-0206">Cytoskeleton</keyword>
<proteinExistence type="predicted"/>
<evidence type="ECO:0000256" key="5">
    <source>
        <dbReference type="ARBA" id="ARBA00023212"/>
    </source>
</evidence>
<dbReference type="Gene3D" id="1.10.533.10">
    <property type="entry name" value="Death Domain, Fas"/>
    <property type="match status" value="1"/>
</dbReference>
<dbReference type="InterPro" id="IPR011029">
    <property type="entry name" value="DEATH-like_dom_sf"/>
</dbReference>
<dbReference type="Pfam" id="PF00531">
    <property type="entry name" value="Death"/>
    <property type="match status" value="1"/>
</dbReference>
<dbReference type="FunFam" id="1.25.40.20:FF:000095">
    <property type="entry name" value="Ankyrin 2, isoform J"/>
    <property type="match status" value="1"/>
</dbReference>
<feature type="compositionally biased region" description="Acidic residues" evidence="7">
    <location>
        <begin position="2316"/>
        <end position="2326"/>
    </location>
</feature>
<dbReference type="SUPFAM" id="SSF48403">
    <property type="entry name" value="Ankyrin repeat"/>
    <property type="match status" value="3"/>
</dbReference>
<dbReference type="PROSITE" id="PS50297">
    <property type="entry name" value="ANK_REP_REGION"/>
    <property type="match status" value="21"/>
</dbReference>
<feature type="repeat" description="ANK" evidence="6">
    <location>
        <begin position="557"/>
        <end position="589"/>
    </location>
</feature>
<dbReference type="PROSITE" id="PS50017">
    <property type="entry name" value="DEATH_DOMAIN"/>
    <property type="match status" value="1"/>
</dbReference>
<dbReference type="FunFam" id="2.60.220.30:FF:000009">
    <property type="entry name" value="Ankyrin 2, isoform G"/>
    <property type="match status" value="1"/>
</dbReference>
<keyword evidence="2" id="KW-0597">Phosphoprotein</keyword>
<dbReference type="InterPro" id="IPR002110">
    <property type="entry name" value="Ankyrin_rpt"/>
</dbReference>
<feature type="region of interest" description="Disordered" evidence="7">
    <location>
        <begin position="2174"/>
        <end position="2215"/>
    </location>
</feature>
<feature type="repeat" description="ANK" evidence="6">
    <location>
        <begin position="857"/>
        <end position="889"/>
    </location>
</feature>
<accession>A0AAV2T427</accession>
<feature type="compositionally biased region" description="Basic and acidic residues" evidence="7">
    <location>
        <begin position="2303"/>
        <end position="2315"/>
    </location>
</feature>
<comment type="subcellular location">
    <subcellularLocation>
        <location evidence="1">Cytoplasm</location>
        <location evidence="1">Cytoskeleton</location>
    </subcellularLocation>
</comment>
<comment type="caution">
    <text evidence="10">The sequence shown here is derived from an EMBL/GenBank/DDBJ whole genome shotgun (WGS) entry which is preliminary data.</text>
</comment>
<dbReference type="SMART" id="SM00248">
    <property type="entry name" value="ANK"/>
    <property type="match status" value="24"/>
</dbReference>
<feature type="repeat" description="ANK" evidence="6">
    <location>
        <begin position="197"/>
        <end position="229"/>
    </location>
</feature>
<dbReference type="GO" id="GO:0016020">
    <property type="term" value="C:membrane"/>
    <property type="evidence" value="ECO:0007669"/>
    <property type="project" value="UniProtKB-ARBA"/>
</dbReference>
<feature type="domain" description="ZU5" evidence="9">
    <location>
        <begin position="1313"/>
        <end position="1458"/>
    </location>
</feature>
<feature type="repeat" description="ANK" evidence="6">
    <location>
        <begin position="458"/>
        <end position="490"/>
    </location>
</feature>
<dbReference type="EMBL" id="CAXLJL010000077">
    <property type="protein sequence ID" value="CAL5130861.1"/>
    <property type="molecule type" value="Genomic_DNA"/>
</dbReference>
<dbReference type="Gene3D" id="2.60.220.30">
    <property type="match status" value="2"/>
</dbReference>
<dbReference type="Pfam" id="PF13637">
    <property type="entry name" value="Ank_4"/>
    <property type="match status" value="1"/>
</dbReference>
<dbReference type="Pfam" id="PF00791">
    <property type="entry name" value="ZU5"/>
    <property type="match status" value="2"/>
</dbReference>
<feature type="repeat" description="ANK" evidence="6">
    <location>
        <begin position="296"/>
        <end position="321"/>
    </location>
</feature>
<dbReference type="PROSITE" id="PS50088">
    <property type="entry name" value="ANK_REPEAT"/>
    <property type="match status" value="21"/>
</dbReference>
<feature type="repeat" description="ANK" evidence="6">
    <location>
        <begin position="590"/>
        <end position="622"/>
    </location>
</feature>
<dbReference type="InterPro" id="IPR040745">
    <property type="entry name" value="Ankyrin_UPA"/>
</dbReference>
<evidence type="ECO:0000256" key="4">
    <source>
        <dbReference type="ARBA" id="ARBA00023043"/>
    </source>
</evidence>
<dbReference type="InterPro" id="IPR000906">
    <property type="entry name" value="ZU5_dom"/>
</dbReference>
<dbReference type="SMART" id="SM00218">
    <property type="entry name" value="ZU5"/>
    <property type="match status" value="1"/>
</dbReference>
<dbReference type="Gene3D" id="2.60.40.2660">
    <property type="match status" value="1"/>
</dbReference>
<feature type="compositionally biased region" description="Basic and acidic residues" evidence="7">
    <location>
        <begin position="2174"/>
        <end position="2189"/>
    </location>
</feature>
<dbReference type="Gene3D" id="1.25.40.20">
    <property type="entry name" value="Ankyrin repeat-containing domain"/>
    <property type="match status" value="6"/>
</dbReference>
<feature type="repeat" description="ANK" evidence="6">
    <location>
        <begin position="392"/>
        <end position="424"/>
    </location>
</feature>
<evidence type="ECO:0000256" key="2">
    <source>
        <dbReference type="ARBA" id="ARBA00022553"/>
    </source>
</evidence>
<feature type="domain" description="ZU5" evidence="9">
    <location>
        <begin position="1156"/>
        <end position="1311"/>
    </location>
</feature>
<dbReference type="Proteomes" id="UP001497525">
    <property type="component" value="Unassembled WGS sequence"/>
</dbReference>
<dbReference type="InterPro" id="IPR000488">
    <property type="entry name" value="Death_dom"/>
</dbReference>
<feature type="repeat" description="ANK" evidence="6">
    <location>
        <begin position="823"/>
        <end position="855"/>
    </location>
</feature>
<sequence>MFRNHNFRTKTRVKKRRTYSCSRFLCFPPSSIRVRSASLPPKFSLNNQKCFGWKPKTPVPETVDYKTKITTWPAPAPGPTPDLSSTDRVLNVPTDLPRVNSSPRHPGVVVVSGAYDPGYANNCPPPQQLLISNADHVTNSPYQNGTHEHLKKRNHKSTRKQQLDGHQSFLRAARSGNVAKVTELLNWNIDINLTNSNGLTALHLASKENQIDVVRELLRRGASVHMVTKKGNTALHIASLAGHTEIVKMLIEHGANVNAQSQNGFTPLYMAAQENHVDIVTLLLNNSANPALSTEDGFTPLAVALQQGHDRVVALLLERDSRGKTRLPALHIAAKKNDVHSAALLLNNTEVNVDHASASGFTPLHIAAHYGNVEIAKLLIERGANINYNAKNSITPLHVAAKWGKNDFVKELIRAGADIDSRTRDGLTPLHCASRSGHTDVVQTLLKVGADATLKTRNDLTPLHMAAQGDHEAVARMLLSTGVNPDAVTVDYLTPLHVAAHCGNVNAARALLESHCNVNARALNGFTALHIACKKARVKIVELLLKHGAIMEAATETGLTPLHVASFVGCNEAVKILLDHGANVDQTTLRNETPLHLVARNRQLEVAQTLVNYGASLAARTRDNQTPLHVAVRSRYMPMVELLLSSGADPELTTRDNYTPLHLATKEESEEIVEALLEHHAKVDAKTKKGFTPLHLAAKYGSLSLARMLLEKAHADPNAVGRSGFTPVHVAAYYNQSAVLELLADHGGDIKQTVKNGFTPLHLAAKRNYVDCVNALADRRADVDAKSKNGYTPLHLAAQDGQLEVVRLLIDTYKATPSVAAKDGLTPLHLAVQEDKTDVAECLLNAGAPINAATTEASFTPLHTAAYRGQLASVRLLLSRLPESDIPKAVNARTRMGSTPLHLAAQQGHLQVVLKLLQAGANPNARNRQGWTAAQLAYKQHYLNMFEALQKVTTDVTDWSNPSLTGAGSDGGEGDPNLVTGSMAFEKVEHMIDHVISDSEEEGEASSEIMPTPAPLRRPELVKLVEGGREDRWLRTASYDLICQQLEYMRTHIGETEETTIPSTPNINGTSGAIRPKSLLLTANQGRAEEAQQSNLLEAGLVERPTALLNGELEAAVLPVRDATTHVATPSPAALSMWEYDAENIQLTRKPIKAGFLISFLVDARGCLVEAQRRTDLRFFVPPNASAGPTRVICRVLRPEFTPTRPNMNDGDCLAARILEMGPFQMQFAVPILIEVPHIASLRGNEREILVLRSETGNSWKEHPMDASDQAVHDALGEAFERVEPSSSLRERRIHRILTYDFPQYFALISRFRQEINMIGADGGVMTSSVDPRVQAIFPPGALQKRIRVGLQAQPIPNEIITRIVGPRVSVSPVVSIEPRRRKFHKPITMTIPLPKPPPKAETEGFESEPSLRLLCSLSGGTNPAVWEDITGSTPLTWHKDSVSFTTTVSARLWLINCANPNAAVEFATRIYRESIVPPIVGHFSVFARQPMNLSSITTLTNGTTSEVPYSNETPSRMSRPTSELTQIRCLCLTDDKEDKTLECLERFALLASGGPVELLENRPYWIELSGNFTPMLKTNAQPRLVVRPFEDNRVTFPVRVHDAAERETDSSMASGRILFMRDPRHLAAEEMLPKRPVTELLIRLPRPGLSTLVSTRESEIIGRSELNRKALARQIGVDWRKLAPLLGFNFDEIEAISRAPSVNGAVGPAAESEKAEMLLGMWLQRSATAGLTEKDALGNQLADALTAINRSDAIHPSMFDIRPVVAQDELRAATAVLGRKPMLPRLEEVPAEQPPKSEEAAAIHLKEAEQPKAGAEAVEPVLAKPKPVESAREWQTELLEHLERTGAMLRPTEAAAAPAEQLLDGYAREVVVTHGRITPEQPSPHADKEARLIAAQELAESYSEVEEIPTPVAEKVEGISEIQIKPISGKTEIPSVPVTPETPMILPQTAKAGVETGVPLIIQGVREVEEVEPEQVAPIKATAETAVQLTVAEPVADWRSALLEHIKRTGGTLEPTAVVPPPKAEEFPPDGQAEEIIITRRPVGERPSKVQHVDTETVVSAAHQLVESYGQPTEAEIPVSPMKDEIPPVFEPLIQPVDRTAVKSPTEVTGEGEEEIEGVLPPYYQPGLQITAQQPEQYWSGDELRVSPTENVTDEEAFEEAYQKAAILEAEHKPDEQERLPVADREEAGGIPIPRFPLGSAGHDVTQSSPEESQSFEEVEEVLPDGTVVKSRTATTETVQSVSCRNWQDGIDAAIDSGAYTVEEPEETTNVEEVEETLPDGTVITRLITTKRIVDRVVEHAVSEEDHTFDHEELPPEMEEPSLAP</sequence>
<evidence type="ECO:0000259" key="9">
    <source>
        <dbReference type="PROSITE" id="PS51145"/>
    </source>
</evidence>
<dbReference type="GO" id="GO:0005856">
    <property type="term" value="C:cytoskeleton"/>
    <property type="evidence" value="ECO:0007669"/>
    <property type="project" value="UniProtKB-SubCell"/>
</dbReference>